<comment type="subunit">
    <text evidence="8">May form a complex composed of at least the catalytic subunit CRK2 and a cyclin.</text>
</comment>
<evidence type="ECO:0000256" key="7">
    <source>
        <dbReference type="ARBA" id="ARBA00022840"/>
    </source>
</evidence>
<evidence type="ECO:0000256" key="10">
    <source>
        <dbReference type="ARBA" id="ARBA00041902"/>
    </source>
</evidence>
<dbReference type="PROSITE" id="PS00108">
    <property type="entry name" value="PROTEIN_KINASE_ST"/>
    <property type="match status" value="1"/>
</dbReference>
<accession>A0A1V9YPC9</accession>
<protein>
    <recommendedName>
        <fullName evidence="9">Cyclin-dependent kinase 2 homolog</fullName>
        <ecNumber evidence="2">2.7.11.22</ecNumber>
    </recommendedName>
    <alternativeName>
        <fullName evidence="10">Cell division control protein 2 homolog</fullName>
    </alternativeName>
    <alternativeName>
        <fullName evidence="11">cdc2-related kinase 2</fullName>
    </alternativeName>
</protein>
<dbReference type="OrthoDB" id="159150at2759"/>
<evidence type="ECO:0000256" key="3">
    <source>
        <dbReference type="ARBA" id="ARBA00022527"/>
    </source>
</evidence>
<dbReference type="FunFam" id="1.10.510.10:FF:000624">
    <property type="entry name" value="Mitogen-activated protein kinase"/>
    <property type="match status" value="1"/>
</dbReference>
<evidence type="ECO:0000256" key="4">
    <source>
        <dbReference type="ARBA" id="ARBA00022679"/>
    </source>
</evidence>
<dbReference type="GO" id="GO:0005634">
    <property type="term" value="C:nucleus"/>
    <property type="evidence" value="ECO:0007669"/>
    <property type="project" value="TreeGrafter"/>
</dbReference>
<reference evidence="18 19" key="1">
    <citation type="journal article" date="2014" name="Genome Biol. Evol.">
        <title>The secreted proteins of Achlya hypogyna and Thraustotheca clavata identify the ancestral oomycete secretome and reveal gene acquisitions by horizontal gene transfer.</title>
        <authorList>
            <person name="Misner I."/>
            <person name="Blouin N."/>
            <person name="Leonard G."/>
            <person name="Richards T.A."/>
            <person name="Lane C.E."/>
        </authorList>
    </citation>
    <scope>NUCLEOTIDE SEQUENCE [LARGE SCALE GENOMIC DNA]</scope>
    <source>
        <strain evidence="18 19">ATCC 48635</strain>
    </source>
</reference>
<comment type="similarity">
    <text evidence="1">Belongs to the protein kinase superfamily. CMGC Ser/Thr protein kinase family. CDC2/CDKX subfamily.</text>
</comment>
<dbReference type="SUPFAM" id="SSF56112">
    <property type="entry name" value="Protein kinase-like (PK-like)"/>
    <property type="match status" value="1"/>
</dbReference>
<comment type="caution">
    <text evidence="18">The sequence shown here is derived from an EMBL/GenBank/DDBJ whole genome shotgun (WGS) entry which is preliminary data.</text>
</comment>
<evidence type="ECO:0000256" key="14">
    <source>
        <dbReference type="PROSITE-ProRule" id="PRU10141"/>
    </source>
</evidence>
<sequence length="352" mass="38637">MGEFDSDSDDEIVVVGGYELHEEIGRGTYGKVYNAKHVATGGKFAVKRLFAGAPSHSSDDEPTILHKLAGANYVLELKEVFTKTYRGEDATFLVFDYMESDLESVIKATDDLPQLAPAQIKSYMHMILHGLLECHKRHVIHRDIKPNNVLLAPTGIVMLADFGMAVHAPDPTVAMSFQVVTRAYRPPELLFGLKHYTSAVDIWSAGCVFAELLLRRVWLDGASDIDQLSLMFKAIGTPQEQGWTAAKSLPFYLEFAPTTPTPLAAQFPTLSAAGVDLLSQMMTLDPTQRISAAKALAHPYFAEAPVPVDANLLPLVTPPERVDRKRRASSFVEDEVADAATPRGGVKGRRLF</sequence>
<dbReference type="GO" id="GO:0030332">
    <property type="term" value="F:cyclin binding"/>
    <property type="evidence" value="ECO:0007669"/>
    <property type="project" value="TreeGrafter"/>
</dbReference>
<dbReference type="EMBL" id="JNBR01001439">
    <property type="protein sequence ID" value="OQR87497.1"/>
    <property type="molecule type" value="Genomic_DNA"/>
</dbReference>
<organism evidence="18 19">
    <name type="scientific">Achlya hypogyna</name>
    <name type="common">Oomycete</name>
    <name type="synonym">Protoachlya hypogyna</name>
    <dbReference type="NCBI Taxonomy" id="1202772"/>
    <lineage>
        <taxon>Eukaryota</taxon>
        <taxon>Sar</taxon>
        <taxon>Stramenopiles</taxon>
        <taxon>Oomycota</taxon>
        <taxon>Saprolegniomycetes</taxon>
        <taxon>Saprolegniales</taxon>
        <taxon>Achlyaceae</taxon>
        <taxon>Achlya</taxon>
    </lineage>
</organism>
<dbReference type="GO" id="GO:0010468">
    <property type="term" value="P:regulation of gene expression"/>
    <property type="evidence" value="ECO:0007669"/>
    <property type="project" value="TreeGrafter"/>
</dbReference>
<dbReference type="GO" id="GO:0000082">
    <property type="term" value="P:G1/S transition of mitotic cell cycle"/>
    <property type="evidence" value="ECO:0007669"/>
    <property type="project" value="TreeGrafter"/>
</dbReference>
<dbReference type="PROSITE" id="PS00107">
    <property type="entry name" value="PROTEIN_KINASE_ATP"/>
    <property type="match status" value="1"/>
</dbReference>
<evidence type="ECO:0000256" key="5">
    <source>
        <dbReference type="ARBA" id="ARBA00022741"/>
    </source>
</evidence>
<dbReference type="Proteomes" id="UP000243579">
    <property type="component" value="Unassembled WGS sequence"/>
</dbReference>
<evidence type="ECO:0000256" key="15">
    <source>
        <dbReference type="RuleBase" id="RU000304"/>
    </source>
</evidence>
<keyword evidence="4" id="KW-0808">Transferase</keyword>
<evidence type="ECO:0000256" key="1">
    <source>
        <dbReference type="ARBA" id="ARBA00006485"/>
    </source>
</evidence>
<feature type="domain" description="Protein kinase" evidence="17">
    <location>
        <begin position="18"/>
        <end position="301"/>
    </location>
</feature>
<evidence type="ECO:0000256" key="9">
    <source>
        <dbReference type="ARBA" id="ARBA00039612"/>
    </source>
</evidence>
<dbReference type="PANTHER" id="PTHR24056">
    <property type="entry name" value="CELL DIVISION PROTEIN KINASE"/>
    <property type="match status" value="1"/>
</dbReference>
<dbReference type="STRING" id="1202772.A0A1V9YPC9"/>
<dbReference type="GO" id="GO:0010389">
    <property type="term" value="P:regulation of G2/M transition of mitotic cell cycle"/>
    <property type="evidence" value="ECO:0007669"/>
    <property type="project" value="TreeGrafter"/>
</dbReference>
<dbReference type="SMART" id="SM00220">
    <property type="entry name" value="S_TKc"/>
    <property type="match status" value="1"/>
</dbReference>
<dbReference type="GO" id="GO:0004693">
    <property type="term" value="F:cyclin-dependent protein serine/threonine kinase activity"/>
    <property type="evidence" value="ECO:0007669"/>
    <property type="project" value="UniProtKB-EC"/>
</dbReference>
<evidence type="ECO:0000256" key="6">
    <source>
        <dbReference type="ARBA" id="ARBA00022777"/>
    </source>
</evidence>
<dbReference type="GO" id="GO:0007165">
    <property type="term" value="P:signal transduction"/>
    <property type="evidence" value="ECO:0007669"/>
    <property type="project" value="TreeGrafter"/>
</dbReference>
<dbReference type="InterPro" id="IPR008271">
    <property type="entry name" value="Ser/Thr_kinase_AS"/>
</dbReference>
<dbReference type="AlphaFoldDB" id="A0A1V9YPC9"/>
<evidence type="ECO:0000256" key="13">
    <source>
        <dbReference type="ARBA" id="ARBA00048367"/>
    </source>
</evidence>
<feature type="region of interest" description="Disordered" evidence="16">
    <location>
        <begin position="327"/>
        <end position="352"/>
    </location>
</feature>
<evidence type="ECO:0000313" key="19">
    <source>
        <dbReference type="Proteomes" id="UP000243579"/>
    </source>
</evidence>
<dbReference type="GO" id="GO:0005737">
    <property type="term" value="C:cytoplasm"/>
    <property type="evidence" value="ECO:0007669"/>
    <property type="project" value="TreeGrafter"/>
</dbReference>
<dbReference type="Gene3D" id="3.30.200.20">
    <property type="entry name" value="Phosphorylase Kinase, domain 1"/>
    <property type="match status" value="1"/>
</dbReference>
<keyword evidence="7 14" id="KW-0067">ATP-binding</keyword>
<dbReference type="Gene3D" id="1.10.510.10">
    <property type="entry name" value="Transferase(Phosphotransferase) domain 1"/>
    <property type="match status" value="1"/>
</dbReference>
<proteinExistence type="inferred from homology"/>
<evidence type="ECO:0000256" key="8">
    <source>
        <dbReference type="ARBA" id="ARBA00038543"/>
    </source>
</evidence>
<gene>
    <name evidence="18" type="ORF">ACHHYP_08794</name>
</gene>
<evidence type="ECO:0000259" key="17">
    <source>
        <dbReference type="PROSITE" id="PS50011"/>
    </source>
</evidence>
<dbReference type="InterPro" id="IPR017441">
    <property type="entry name" value="Protein_kinase_ATP_BS"/>
</dbReference>
<dbReference type="Pfam" id="PF00069">
    <property type="entry name" value="Pkinase"/>
    <property type="match status" value="1"/>
</dbReference>
<evidence type="ECO:0000256" key="16">
    <source>
        <dbReference type="SAM" id="MobiDB-lite"/>
    </source>
</evidence>
<evidence type="ECO:0000256" key="11">
    <source>
        <dbReference type="ARBA" id="ARBA00042858"/>
    </source>
</evidence>
<dbReference type="EC" id="2.7.11.22" evidence="2"/>
<evidence type="ECO:0000256" key="12">
    <source>
        <dbReference type="ARBA" id="ARBA00047811"/>
    </source>
</evidence>
<comment type="catalytic activity">
    <reaction evidence="13">
        <text>L-seryl-[protein] + ATP = O-phospho-L-seryl-[protein] + ADP + H(+)</text>
        <dbReference type="Rhea" id="RHEA:17989"/>
        <dbReference type="Rhea" id="RHEA-COMP:9863"/>
        <dbReference type="Rhea" id="RHEA-COMP:11604"/>
        <dbReference type="ChEBI" id="CHEBI:15378"/>
        <dbReference type="ChEBI" id="CHEBI:29999"/>
        <dbReference type="ChEBI" id="CHEBI:30616"/>
        <dbReference type="ChEBI" id="CHEBI:83421"/>
        <dbReference type="ChEBI" id="CHEBI:456216"/>
        <dbReference type="EC" id="2.7.11.22"/>
    </reaction>
</comment>
<dbReference type="GO" id="GO:0000307">
    <property type="term" value="C:cyclin-dependent protein kinase holoenzyme complex"/>
    <property type="evidence" value="ECO:0007669"/>
    <property type="project" value="TreeGrafter"/>
</dbReference>
<keyword evidence="19" id="KW-1185">Reference proteome</keyword>
<dbReference type="PANTHER" id="PTHR24056:SF254">
    <property type="entry name" value="CYCLIN-DEPENDENT KINASE 2"/>
    <property type="match status" value="1"/>
</dbReference>
<comment type="catalytic activity">
    <reaction evidence="12">
        <text>L-threonyl-[protein] + ATP = O-phospho-L-threonyl-[protein] + ADP + H(+)</text>
        <dbReference type="Rhea" id="RHEA:46608"/>
        <dbReference type="Rhea" id="RHEA-COMP:11060"/>
        <dbReference type="Rhea" id="RHEA-COMP:11605"/>
        <dbReference type="ChEBI" id="CHEBI:15378"/>
        <dbReference type="ChEBI" id="CHEBI:30013"/>
        <dbReference type="ChEBI" id="CHEBI:30616"/>
        <dbReference type="ChEBI" id="CHEBI:61977"/>
        <dbReference type="ChEBI" id="CHEBI:456216"/>
        <dbReference type="EC" id="2.7.11.22"/>
    </reaction>
</comment>
<dbReference type="GO" id="GO:0005524">
    <property type="term" value="F:ATP binding"/>
    <property type="evidence" value="ECO:0007669"/>
    <property type="project" value="UniProtKB-UniRule"/>
</dbReference>
<evidence type="ECO:0000256" key="2">
    <source>
        <dbReference type="ARBA" id="ARBA00012425"/>
    </source>
</evidence>
<dbReference type="InterPro" id="IPR050108">
    <property type="entry name" value="CDK"/>
</dbReference>
<dbReference type="InterPro" id="IPR000719">
    <property type="entry name" value="Prot_kinase_dom"/>
</dbReference>
<feature type="binding site" evidence="14">
    <location>
        <position position="47"/>
    </location>
    <ligand>
        <name>ATP</name>
        <dbReference type="ChEBI" id="CHEBI:30616"/>
    </ligand>
</feature>
<name>A0A1V9YPC9_ACHHY</name>
<evidence type="ECO:0000313" key="18">
    <source>
        <dbReference type="EMBL" id="OQR87497.1"/>
    </source>
</evidence>
<keyword evidence="6 18" id="KW-0418">Kinase</keyword>
<dbReference type="InterPro" id="IPR011009">
    <property type="entry name" value="Kinase-like_dom_sf"/>
</dbReference>
<dbReference type="PROSITE" id="PS50011">
    <property type="entry name" value="PROTEIN_KINASE_DOM"/>
    <property type="match status" value="1"/>
</dbReference>
<keyword evidence="3 15" id="KW-0723">Serine/threonine-protein kinase</keyword>
<keyword evidence="5 14" id="KW-0547">Nucleotide-binding</keyword>